<keyword evidence="8" id="KW-0067">ATP-binding</keyword>
<dbReference type="PANTHER" id="PTHR43071:SF1">
    <property type="entry name" value="2-AMINO-4-HYDROXY-6-HYDROXYMETHYLDIHYDROPTERIDINE PYROPHOSPHOKINASE"/>
    <property type="match status" value="1"/>
</dbReference>
<name>A0A261VYI3_9BORD</name>
<dbReference type="PANTHER" id="PTHR43071">
    <property type="entry name" value="2-AMINO-4-HYDROXY-6-HYDROXYMETHYLDIHYDROPTERIDINE PYROPHOSPHOKINASE"/>
    <property type="match status" value="1"/>
</dbReference>
<dbReference type="NCBIfam" id="NF010692">
    <property type="entry name" value="PRK14092.1"/>
    <property type="match status" value="1"/>
</dbReference>
<dbReference type="Gene3D" id="3.30.70.560">
    <property type="entry name" value="7,8-Dihydro-6-hydroxymethylpterin-pyrophosphokinase HPPK"/>
    <property type="match status" value="1"/>
</dbReference>
<comment type="caution">
    <text evidence="14">The sequence shown here is derived from an EMBL/GenBank/DDBJ whole genome shotgun (WGS) entry which is preliminary data.</text>
</comment>
<dbReference type="UniPathway" id="UPA00077">
    <property type="reaction ID" value="UER00155"/>
</dbReference>
<accession>A0A261VYI3</accession>
<dbReference type="Proteomes" id="UP000215633">
    <property type="component" value="Unassembled WGS sequence"/>
</dbReference>
<dbReference type="SUPFAM" id="SSF55083">
    <property type="entry name" value="6-hydroxymethyl-7,8-dihydropterin pyrophosphokinase, HPPK"/>
    <property type="match status" value="1"/>
</dbReference>
<dbReference type="GO" id="GO:0046656">
    <property type="term" value="P:folic acid biosynthetic process"/>
    <property type="evidence" value="ECO:0007669"/>
    <property type="project" value="UniProtKB-KW"/>
</dbReference>
<dbReference type="PROSITE" id="PS00794">
    <property type="entry name" value="HPPK"/>
    <property type="match status" value="1"/>
</dbReference>
<keyword evidence="9" id="KW-0289">Folate biosynthesis</keyword>
<evidence type="ECO:0000256" key="8">
    <source>
        <dbReference type="ARBA" id="ARBA00022840"/>
    </source>
</evidence>
<dbReference type="EMBL" id="NEVT01000003">
    <property type="protein sequence ID" value="OZI79135.1"/>
    <property type="molecule type" value="Genomic_DNA"/>
</dbReference>
<dbReference type="NCBIfam" id="TIGR01498">
    <property type="entry name" value="folK"/>
    <property type="match status" value="1"/>
</dbReference>
<evidence type="ECO:0000256" key="10">
    <source>
        <dbReference type="ARBA" id="ARBA00029409"/>
    </source>
</evidence>
<evidence type="ECO:0000256" key="3">
    <source>
        <dbReference type="ARBA" id="ARBA00013253"/>
    </source>
</evidence>
<keyword evidence="15" id="KW-1185">Reference proteome</keyword>
<keyword evidence="5" id="KW-0808">Transferase</keyword>
<dbReference type="GO" id="GO:0046654">
    <property type="term" value="P:tetrahydrofolate biosynthetic process"/>
    <property type="evidence" value="ECO:0007669"/>
    <property type="project" value="UniProtKB-UniPathway"/>
</dbReference>
<evidence type="ECO:0000256" key="9">
    <source>
        <dbReference type="ARBA" id="ARBA00022909"/>
    </source>
</evidence>
<dbReference type="CDD" id="cd00483">
    <property type="entry name" value="HPPK"/>
    <property type="match status" value="1"/>
</dbReference>
<dbReference type="InterPro" id="IPR035907">
    <property type="entry name" value="Hppk_sf"/>
</dbReference>
<feature type="domain" description="7,8-dihydro-6-hydroxymethylpterin-pyrophosphokinase" evidence="13">
    <location>
        <begin position="91"/>
        <end position="102"/>
    </location>
</feature>
<dbReference type="EC" id="2.7.6.3" evidence="3"/>
<keyword evidence="7 14" id="KW-0418">Kinase</keyword>
<comment type="similarity">
    <text evidence="2">Belongs to the HPPK family.</text>
</comment>
<dbReference type="GO" id="GO:0005524">
    <property type="term" value="F:ATP binding"/>
    <property type="evidence" value="ECO:0007669"/>
    <property type="project" value="UniProtKB-KW"/>
</dbReference>
<evidence type="ECO:0000256" key="2">
    <source>
        <dbReference type="ARBA" id="ARBA00005810"/>
    </source>
</evidence>
<comment type="function">
    <text evidence="10">Catalyzes the transfer of pyrophosphate from adenosine triphosphate (ATP) to 6-hydroxymethyl-7,8-dihydropterin, an enzymatic step in folate biosynthesis pathway.</text>
</comment>
<organism evidence="14 15">
    <name type="scientific">Bordetella genomosp. 2</name>
    <dbReference type="NCBI Taxonomy" id="1983456"/>
    <lineage>
        <taxon>Bacteria</taxon>
        <taxon>Pseudomonadati</taxon>
        <taxon>Pseudomonadota</taxon>
        <taxon>Betaproteobacteria</taxon>
        <taxon>Burkholderiales</taxon>
        <taxon>Alcaligenaceae</taxon>
        <taxon>Bordetella</taxon>
    </lineage>
</organism>
<evidence type="ECO:0000256" key="1">
    <source>
        <dbReference type="ARBA" id="ARBA00005051"/>
    </source>
</evidence>
<comment type="pathway">
    <text evidence="1">Cofactor biosynthesis; tetrahydrofolate biosynthesis; 2-amino-4-hydroxy-6-hydroxymethyl-7,8-dihydropteridine diphosphate from 7,8-dihydroneopterin triphosphate: step 4/4.</text>
</comment>
<sequence length="162" mass="17456">MTHPPVRAYVGLGANLGDSLATLRGVIDELAITPGIAHCLASPFYRSAPVDAAGPDFINAVAALDTTLGPLELLDVLQALEQRHGRQRPYRNAPRTLDLDLLLHGDAVLDTPRLVLPHPRMHQRAFVLAPLRDLAPGLVLAQGPLRTLLAQLADQPIERLAD</sequence>
<reference evidence="15" key="1">
    <citation type="submission" date="2017-05" db="EMBL/GenBank/DDBJ databases">
        <title>Complete and WGS of Bordetella genogroups.</title>
        <authorList>
            <person name="Spilker T."/>
            <person name="Lipuma J."/>
        </authorList>
    </citation>
    <scope>NUCLEOTIDE SEQUENCE [LARGE SCALE GENOMIC DNA]</scope>
    <source>
        <strain evidence="15">AU8256</strain>
    </source>
</reference>
<dbReference type="GO" id="GO:0016301">
    <property type="term" value="F:kinase activity"/>
    <property type="evidence" value="ECO:0007669"/>
    <property type="project" value="UniProtKB-KW"/>
</dbReference>
<proteinExistence type="inferred from homology"/>
<dbReference type="RefSeq" id="WP_028356690.1">
    <property type="nucleotide sequence ID" value="NZ_NEVT01000003.1"/>
</dbReference>
<evidence type="ECO:0000259" key="13">
    <source>
        <dbReference type="PROSITE" id="PS00794"/>
    </source>
</evidence>
<keyword evidence="6" id="KW-0547">Nucleotide-binding</keyword>
<dbReference type="InterPro" id="IPR000550">
    <property type="entry name" value="Hppk"/>
</dbReference>
<dbReference type="AlphaFoldDB" id="A0A261VYI3"/>
<evidence type="ECO:0000256" key="7">
    <source>
        <dbReference type="ARBA" id="ARBA00022777"/>
    </source>
</evidence>
<evidence type="ECO:0000256" key="12">
    <source>
        <dbReference type="ARBA" id="ARBA00033413"/>
    </source>
</evidence>
<protein>
    <recommendedName>
        <fullName evidence="4">2-amino-4-hydroxy-6-hydroxymethyldihydropteridine pyrophosphokinase</fullName>
        <ecNumber evidence="3">2.7.6.3</ecNumber>
    </recommendedName>
    <alternativeName>
        <fullName evidence="11">6-hydroxymethyl-7,8-dihydropterin pyrophosphokinase</fullName>
    </alternativeName>
    <alternativeName>
        <fullName evidence="12">7,8-dihydro-6-hydroxymethylpterin-pyrophosphokinase</fullName>
    </alternativeName>
</protein>
<evidence type="ECO:0000256" key="5">
    <source>
        <dbReference type="ARBA" id="ARBA00022679"/>
    </source>
</evidence>
<evidence type="ECO:0000256" key="11">
    <source>
        <dbReference type="ARBA" id="ARBA00029766"/>
    </source>
</evidence>
<gene>
    <name evidence="14" type="ORF">CAL24_04115</name>
</gene>
<evidence type="ECO:0000313" key="14">
    <source>
        <dbReference type="EMBL" id="OZI79135.1"/>
    </source>
</evidence>
<dbReference type="GO" id="GO:0003848">
    <property type="term" value="F:2-amino-4-hydroxy-6-hydroxymethyldihydropteridine diphosphokinase activity"/>
    <property type="evidence" value="ECO:0007669"/>
    <property type="project" value="UniProtKB-EC"/>
</dbReference>
<dbReference type="Pfam" id="PF01288">
    <property type="entry name" value="HPPK"/>
    <property type="match status" value="1"/>
</dbReference>
<evidence type="ECO:0000256" key="4">
    <source>
        <dbReference type="ARBA" id="ARBA00016218"/>
    </source>
</evidence>
<evidence type="ECO:0000313" key="15">
    <source>
        <dbReference type="Proteomes" id="UP000215633"/>
    </source>
</evidence>
<evidence type="ECO:0000256" key="6">
    <source>
        <dbReference type="ARBA" id="ARBA00022741"/>
    </source>
</evidence>